<evidence type="ECO:0000259" key="11">
    <source>
        <dbReference type="PROSITE" id="PS51195"/>
    </source>
</evidence>
<protein>
    <submittedName>
        <fullName evidence="12">DEAD/DEAH box helicase</fullName>
    </submittedName>
</protein>
<sequence>MTVLDAPRPTDSAPVFTFQEMQLPAPLRAAIDALNYTTPTEIQGLALPPARQGKDVLGTAATGSGKTVAFLLPVIERLLTQRARGTRALVLAPTRELAAQIEEVARVLIDNTHLKVVSIFGGVSQGPQQKALRAGTDIVIATPGRLLDHIGQGNINFSALEVLVLDEADRMLDLGFLPDIRRVLRAIPAQRQTLLFSATMPDSILKLAGEFQQNPVRVGVKHGGRTNDMIAEALYPVHGELKSKLLIGLLADAEINMDSVLVFTRTKHRANRLTEQLVNAGISAERIHGNRSQNARTEALSGFKSGKYRVLVATDIAARGIDIDSLGHVVNFDVPVAAEDYVHRAGRTARAGKSGTAFTLVSPQEEDEIRSIERFTKRTLSRRNLEGFDYHAKVEGKLEQPRPAQGGRGGRSQQGGRGGQSGGHSGGQSSGGQSQARASQPRSGQSSSSGQGQRPSRPAGNDIGGGRVGPQPARRRR</sequence>
<feature type="domain" description="Helicase C-terminal" evidence="10">
    <location>
        <begin position="249"/>
        <end position="396"/>
    </location>
</feature>
<dbReference type="RefSeq" id="WP_260560749.1">
    <property type="nucleotide sequence ID" value="NZ_BAABEC010000076.1"/>
</dbReference>
<organism evidence="12 13">
    <name type="scientific">Deinococcus rubellus</name>
    <dbReference type="NCBI Taxonomy" id="1889240"/>
    <lineage>
        <taxon>Bacteria</taxon>
        <taxon>Thermotogati</taxon>
        <taxon>Deinococcota</taxon>
        <taxon>Deinococci</taxon>
        <taxon>Deinococcales</taxon>
        <taxon>Deinococcaceae</taxon>
        <taxon>Deinococcus</taxon>
    </lineage>
</organism>
<dbReference type="PROSITE" id="PS51194">
    <property type="entry name" value="HELICASE_CTER"/>
    <property type="match status" value="1"/>
</dbReference>
<dbReference type="InterPro" id="IPR011545">
    <property type="entry name" value="DEAD/DEAH_box_helicase_dom"/>
</dbReference>
<name>A0ABY5YH73_9DEIO</name>
<dbReference type="Pfam" id="PF00271">
    <property type="entry name" value="Helicase_C"/>
    <property type="match status" value="1"/>
</dbReference>
<dbReference type="InterPro" id="IPR044742">
    <property type="entry name" value="DEAD/DEAH_RhlB"/>
</dbReference>
<keyword evidence="4 7" id="KW-0067">ATP-binding</keyword>
<feature type="domain" description="Helicase ATP-binding" evidence="9">
    <location>
        <begin position="47"/>
        <end position="218"/>
    </location>
</feature>
<dbReference type="InterPro" id="IPR000629">
    <property type="entry name" value="RNA-helicase_DEAD-box_CS"/>
</dbReference>
<evidence type="ECO:0000256" key="3">
    <source>
        <dbReference type="ARBA" id="ARBA00022806"/>
    </source>
</evidence>
<dbReference type="SMART" id="SM00487">
    <property type="entry name" value="DEXDc"/>
    <property type="match status" value="1"/>
</dbReference>
<feature type="compositionally biased region" description="Gly residues" evidence="8">
    <location>
        <begin position="406"/>
        <end position="430"/>
    </location>
</feature>
<feature type="short sequence motif" description="Q motif" evidence="6">
    <location>
        <begin position="16"/>
        <end position="44"/>
    </location>
</feature>
<evidence type="ECO:0000256" key="6">
    <source>
        <dbReference type="PROSITE-ProRule" id="PRU00552"/>
    </source>
</evidence>
<dbReference type="InterPro" id="IPR001650">
    <property type="entry name" value="Helicase_C-like"/>
</dbReference>
<dbReference type="InterPro" id="IPR014001">
    <property type="entry name" value="Helicase_ATP-bd"/>
</dbReference>
<dbReference type="EMBL" id="CP104213">
    <property type="protein sequence ID" value="UWX64475.1"/>
    <property type="molecule type" value="Genomic_DNA"/>
</dbReference>
<dbReference type="Proteomes" id="UP001060261">
    <property type="component" value="Chromosome"/>
</dbReference>
<accession>A0ABY5YH73</accession>
<evidence type="ECO:0000256" key="1">
    <source>
        <dbReference type="ARBA" id="ARBA00022741"/>
    </source>
</evidence>
<dbReference type="GO" id="GO:0004386">
    <property type="term" value="F:helicase activity"/>
    <property type="evidence" value="ECO:0007669"/>
    <property type="project" value="UniProtKB-KW"/>
</dbReference>
<evidence type="ECO:0000259" key="9">
    <source>
        <dbReference type="PROSITE" id="PS51192"/>
    </source>
</evidence>
<dbReference type="CDD" id="cd18787">
    <property type="entry name" value="SF2_C_DEAD"/>
    <property type="match status" value="1"/>
</dbReference>
<feature type="domain" description="DEAD-box RNA helicase Q" evidence="11">
    <location>
        <begin position="16"/>
        <end position="44"/>
    </location>
</feature>
<dbReference type="PROSITE" id="PS51195">
    <property type="entry name" value="Q_MOTIF"/>
    <property type="match status" value="1"/>
</dbReference>
<evidence type="ECO:0000256" key="7">
    <source>
        <dbReference type="RuleBase" id="RU000492"/>
    </source>
</evidence>
<proteinExistence type="inferred from homology"/>
<evidence type="ECO:0000259" key="10">
    <source>
        <dbReference type="PROSITE" id="PS51194"/>
    </source>
</evidence>
<comment type="similarity">
    <text evidence="5 7">Belongs to the DEAD box helicase family.</text>
</comment>
<keyword evidence="2 7" id="KW-0378">Hydrolase</keyword>
<dbReference type="InterPro" id="IPR014014">
    <property type="entry name" value="RNA_helicase_DEAD_Q_motif"/>
</dbReference>
<dbReference type="PANTHER" id="PTHR47959:SF13">
    <property type="entry name" value="ATP-DEPENDENT RNA HELICASE RHLE"/>
    <property type="match status" value="1"/>
</dbReference>
<evidence type="ECO:0000313" key="12">
    <source>
        <dbReference type="EMBL" id="UWX64475.1"/>
    </source>
</evidence>
<keyword evidence="1 7" id="KW-0547">Nucleotide-binding</keyword>
<reference evidence="12" key="1">
    <citation type="submission" date="2022-09" db="EMBL/GenBank/DDBJ databases">
        <title>genome sequence of Deinococcus rubellus.</title>
        <authorList>
            <person name="Srinivasan S."/>
        </authorList>
    </citation>
    <scope>NUCLEOTIDE SEQUENCE</scope>
    <source>
        <strain evidence="12">Ant6</strain>
    </source>
</reference>
<dbReference type="PANTHER" id="PTHR47959">
    <property type="entry name" value="ATP-DEPENDENT RNA HELICASE RHLE-RELATED"/>
    <property type="match status" value="1"/>
</dbReference>
<evidence type="ECO:0000256" key="2">
    <source>
        <dbReference type="ARBA" id="ARBA00022801"/>
    </source>
</evidence>
<feature type="region of interest" description="Disordered" evidence="8">
    <location>
        <begin position="391"/>
        <end position="477"/>
    </location>
</feature>
<feature type="compositionally biased region" description="Low complexity" evidence="8">
    <location>
        <begin position="431"/>
        <end position="458"/>
    </location>
</feature>
<dbReference type="Gene3D" id="3.40.50.300">
    <property type="entry name" value="P-loop containing nucleotide triphosphate hydrolases"/>
    <property type="match status" value="2"/>
</dbReference>
<evidence type="ECO:0000256" key="8">
    <source>
        <dbReference type="SAM" id="MobiDB-lite"/>
    </source>
</evidence>
<evidence type="ECO:0000256" key="4">
    <source>
        <dbReference type="ARBA" id="ARBA00022840"/>
    </source>
</evidence>
<dbReference type="PROSITE" id="PS51192">
    <property type="entry name" value="HELICASE_ATP_BIND_1"/>
    <property type="match status" value="1"/>
</dbReference>
<dbReference type="InterPro" id="IPR050079">
    <property type="entry name" value="DEAD_box_RNA_helicase"/>
</dbReference>
<keyword evidence="3 7" id="KW-0347">Helicase</keyword>
<evidence type="ECO:0000313" key="13">
    <source>
        <dbReference type="Proteomes" id="UP001060261"/>
    </source>
</evidence>
<dbReference type="PROSITE" id="PS00039">
    <property type="entry name" value="DEAD_ATP_HELICASE"/>
    <property type="match status" value="1"/>
</dbReference>
<dbReference type="SMART" id="SM00490">
    <property type="entry name" value="HELICc"/>
    <property type="match status" value="1"/>
</dbReference>
<dbReference type="InterPro" id="IPR027417">
    <property type="entry name" value="P-loop_NTPase"/>
</dbReference>
<dbReference type="SUPFAM" id="SSF52540">
    <property type="entry name" value="P-loop containing nucleoside triphosphate hydrolases"/>
    <property type="match status" value="1"/>
</dbReference>
<feature type="compositionally biased region" description="Basic and acidic residues" evidence="8">
    <location>
        <begin position="391"/>
        <end position="400"/>
    </location>
</feature>
<dbReference type="CDD" id="cd00268">
    <property type="entry name" value="DEADc"/>
    <property type="match status" value="1"/>
</dbReference>
<keyword evidence="13" id="KW-1185">Reference proteome</keyword>
<gene>
    <name evidence="12" type="ORF">N0D28_02045</name>
</gene>
<dbReference type="Pfam" id="PF00270">
    <property type="entry name" value="DEAD"/>
    <property type="match status" value="1"/>
</dbReference>
<evidence type="ECO:0000256" key="5">
    <source>
        <dbReference type="ARBA" id="ARBA00038437"/>
    </source>
</evidence>